<keyword evidence="10" id="KW-0149">Chlorophyll biosynthesis</keyword>
<comment type="similarity">
    <text evidence="3 16">Belongs to the FPP/GGPP synthase family.</text>
</comment>
<evidence type="ECO:0000256" key="3">
    <source>
        <dbReference type="ARBA" id="ARBA00006706"/>
    </source>
</evidence>
<evidence type="ECO:0000256" key="5">
    <source>
        <dbReference type="ARBA" id="ARBA00022531"/>
    </source>
</evidence>
<dbReference type="PROSITE" id="PS00723">
    <property type="entry name" value="POLYPRENYL_SYNTHASE_1"/>
    <property type="match status" value="1"/>
</dbReference>
<keyword evidence="5" id="KW-0602">Photosynthesis</keyword>
<evidence type="ECO:0000256" key="15">
    <source>
        <dbReference type="ARBA" id="ARBA00054703"/>
    </source>
</evidence>
<dbReference type="InterPro" id="IPR033749">
    <property type="entry name" value="Polyprenyl_synt_CS"/>
</dbReference>
<dbReference type="OrthoDB" id="9805316at2"/>
<evidence type="ECO:0000256" key="4">
    <source>
        <dbReference type="ARBA" id="ARBA00012382"/>
    </source>
</evidence>
<keyword evidence="7" id="KW-0479">Metal-binding</keyword>
<dbReference type="FunFam" id="1.10.600.10:FF:000001">
    <property type="entry name" value="Geranylgeranyl diphosphate synthase"/>
    <property type="match status" value="1"/>
</dbReference>
<comment type="cofactor">
    <cofactor evidence="1">
        <name>Mg(2+)</name>
        <dbReference type="ChEBI" id="CHEBI:18420"/>
    </cofactor>
</comment>
<gene>
    <name evidence="17" type="ORF">FJM51_03925</name>
</gene>
<comment type="function">
    <text evidence="15">Catalyzes the condensation of farnesyl diphosphate (FPP) and isopentenyl diphosphate (IPP) to yield geranylgeranyl diphosphate (GGPP) needed for biosynthesis of carotenoids and diterpenes.</text>
</comment>
<evidence type="ECO:0000256" key="11">
    <source>
        <dbReference type="ARBA" id="ARBA00023229"/>
    </source>
</evidence>
<dbReference type="PANTHER" id="PTHR43281:SF1">
    <property type="entry name" value="FARNESYL DIPHOSPHATE SYNTHASE"/>
    <property type="match status" value="1"/>
</dbReference>
<comment type="pathway">
    <text evidence="2">Isoprenoid biosynthesis; geranylgeranyl diphosphate biosynthesis; geranylgeranyl diphosphate from farnesyl diphosphate and isopentenyl diphosphate: step 1/1.</text>
</comment>
<evidence type="ECO:0000256" key="10">
    <source>
        <dbReference type="ARBA" id="ARBA00023171"/>
    </source>
</evidence>
<evidence type="ECO:0000256" key="7">
    <source>
        <dbReference type="ARBA" id="ARBA00022723"/>
    </source>
</evidence>
<dbReference type="SFLD" id="SFLDS00005">
    <property type="entry name" value="Isoprenoid_Synthase_Type_I"/>
    <property type="match status" value="1"/>
</dbReference>
<evidence type="ECO:0000256" key="14">
    <source>
        <dbReference type="ARBA" id="ARBA00048119"/>
    </source>
</evidence>
<evidence type="ECO:0000256" key="16">
    <source>
        <dbReference type="RuleBase" id="RU004466"/>
    </source>
</evidence>
<dbReference type="GO" id="GO:0046872">
    <property type="term" value="F:metal ion binding"/>
    <property type="evidence" value="ECO:0007669"/>
    <property type="project" value="UniProtKB-KW"/>
</dbReference>
<organism evidence="17 18">
    <name type="scientific">Amaricoccus solimangrovi</name>
    <dbReference type="NCBI Taxonomy" id="2589815"/>
    <lineage>
        <taxon>Bacteria</taxon>
        <taxon>Pseudomonadati</taxon>
        <taxon>Pseudomonadota</taxon>
        <taxon>Alphaproteobacteria</taxon>
        <taxon>Rhodobacterales</taxon>
        <taxon>Paracoccaceae</taxon>
        <taxon>Amaricoccus</taxon>
    </lineage>
</organism>
<keyword evidence="8" id="KW-0125">Carotenoid biosynthesis</keyword>
<dbReference type="Pfam" id="PF00348">
    <property type="entry name" value="polyprenyl_synt"/>
    <property type="match status" value="1"/>
</dbReference>
<proteinExistence type="inferred from homology"/>
<dbReference type="GO" id="GO:0016117">
    <property type="term" value="P:carotenoid biosynthetic process"/>
    <property type="evidence" value="ECO:0007669"/>
    <property type="project" value="UniProtKB-KW"/>
</dbReference>
<comment type="catalytic activity">
    <reaction evidence="14">
        <text>isopentenyl diphosphate + (2E,6E)-farnesyl diphosphate = (2E,6E,10E)-geranylgeranyl diphosphate + diphosphate</text>
        <dbReference type="Rhea" id="RHEA:17653"/>
        <dbReference type="ChEBI" id="CHEBI:33019"/>
        <dbReference type="ChEBI" id="CHEBI:58756"/>
        <dbReference type="ChEBI" id="CHEBI:128769"/>
        <dbReference type="ChEBI" id="CHEBI:175763"/>
        <dbReference type="EC" id="2.5.1.29"/>
    </reaction>
</comment>
<dbReference type="Gene3D" id="1.10.600.10">
    <property type="entry name" value="Farnesyl Diphosphate Synthase"/>
    <property type="match status" value="1"/>
</dbReference>
<dbReference type="GO" id="GO:0015979">
    <property type="term" value="P:photosynthesis"/>
    <property type="evidence" value="ECO:0007669"/>
    <property type="project" value="UniProtKB-KW"/>
</dbReference>
<dbReference type="SUPFAM" id="SSF48576">
    <property type="entry name" value="Terpenoid synthases"/>
    <property type="match status" value="1"/>
</dbReference>
<dbReference type="EMBL" id="VFRP01000002">
    <property type="protein sequence ID" value="TPE53309.1"/>
    <property type="molecule type" value="Genomic_DNA"/>
</dbReference>
<dbReference type="NCBIfam" id="NF045485">
    <property type="entry name" value="FPPsyn"/>
    <property type="match status" value="1"/>
</dbReference>
<dbReference type="SFLD" id="SFLDG01017">
    <property type="entry name" value="Polyprenyl_Transferase_Like"/>
    <property type="match status" value="1"/>
</dbReference>
<dbReference type="InterPro" id="IPR053378">
    <property type="entry name" value="Prenyl_diphosphate_synthase"/>
</dbReference>
<dbReference type="EC" id="2.5.1.29" evidence="4"/>
<name>A0A501WVK7_9RHOB</name>
<evidence type="ECO:0000256" key="6">
    <source>
        <dbReference type="ARBA" id="ARBA00022679"/>
    </source>
</evidence>
<dbReference type="InterPro" id="IPR000092">
    <property type="entry name" value="Polyprenyl_synt"/>
</dbReference>
<evidence type="ECO:0000256" key="8">
    <source>
        <dbReference type="ARBA" id="ARBA00022746"/>
    </source>
</evidence>
<dbReference type="GO" id="GO:0004311">
    <property type="term" value="F:geranylgeranyl diphosphate synthase activity"/>
    <property type="evidence" value="ECO:0007669"/>
    <property type="project" value="UniProtKB-EC"/>
</dbReference>
<evidence type="ECO:0000313" key="18">
    <source>
        <dbReference type="Proteomes" id="UP000319255"/>
    </source>
</evidence>
<dbReference type="CDD" id="cd00685">
    <property type="entry name" value="Trans_IPPS_HT"/>
    <property type="match status" value="1"/>
</dbReference>
<dbReference type="PANTHER" id="PTHR43281">
    <property type="entry name" value="FARNESYL DIPHOSPHATE SYNTHASE"/>
    <property type="match status" value="1"/>
</dbReference>
<protein>
    <recommendedName>
        <fullName evidence="12">Geranylgeranyl diphosphate synthase</fullName>
        <ecNumber evidence="4">2.5.1.29</ecNumber>
    </recommendedName>
    <alternativeName>
        <fullName evidence="13">Farnesyltranstransferase</fullName>
    </alternativeName>
</protein>
<evidence type="ECO:0000256" key="12">
    <source>
        <dbReference type="ARBA" id="ARBA00023818"/>
    </source>
</evidence>
<evidence type="ECO:0000256" key="1">
    <source>
        <dbReference type="ARBA" id="ARBA00001946"/>
    </source>
</evidence>
<dbReference type="PROSITE" id="PS00444">
    <property type="entry name" value="POLYPRENYL_SYNTHASE_2"/>
    <property type="match status" value="1"/>
</dbReference>
<dbReference type="RefSeq" id="WP_140452930.1">
    <property type="nucleotide sequence ID" value="NZ_VFRP01000002.1"/>
</dbReference>
<keyword evidence="9" id="KW-0460">Magnesium</keyword>
<dbReference type="InterPro" id="IPR008949">
    <property type="entry name" value="Isoprenoid_synthase_dom_sf"/>
</dbReference>
<keyword evidence="6 16" id="KW-0808">Transferase</keyword>
<comment type="caution">
    <text evidence="17">The sequence shown here is derived from an EMBL/GenBank/DDBJ whole genome shotgun (WGS) entry which is preliminary data.</text>
</comment>
<keyword evidence="18" id="KW-1185">Reference proteome</keyword>
<reference evidence="17 18" key="1">
    <citation type="submission" date="2019-06" db="EMBL/GenBank/DDBJ databases">
        <title>A novel bacterium of genus Amaricoccus, isolated from marine sediment.</title>
        <authorList>
            <person name="Huang H."/>
            <person name="Mo K."/>
            <person name="Hu Y."/>
        </authorList>
    </citation>
    <scope>NUCLEOTIDE SEQUENCE [LARGE SCALE GENOMIC DNA]</scope>
    <source>
        <strain evidence="17 18">HB172011</strain>
    </source>
</reference>
<evidence type="ECO:0000256" key="2">
    <source>
        <dbReference type="ARBA" id="ARBA00005221"/>
    </source>
</evidence>
<dbReference type="GO" id="GO:0005737">
    <property type="term" value="C:cytoplasm"/>
    <property type="evidence" value="ECO:0007669"/>
    <property type="project" value="UniProtKB-ARBA"/>
</dbReference>
<dbReference type="Proteomes" id="UP000319255">
    <property type="component" value="Unassembled WGS sequence"/>
</dbReference>
<evidence type="ECO:0000256" key="9">
    <source>
        <dbReference type="ARBA" id="ARBA00022842"/>
    </source>
</evidence>
<dbReference type="GO" id="GO:0015995">
    <property type="term" value="P:chlorophyll biosynthetic process"/>
    <property type="evidence" value="ECO:0007669"/>
    <property type="project" value="UniProtKB-KW"/>
</dbReference>
<accession>A0A501WVK7</accession>
<evidence type="ECO:0000313" key="17">
    <source>
        <dbReference type="EMBL" id="TPE53309.1"/>
    </source>
</evidence>
<sequence length="285" mass="29564">MLSESAAAVEATLSDLLPPEGGALEAAMRYGVLQGGKRLRAFLALESAALFRVPRIQALRAAAAVECVHGYSLIHDDLPAMDDDDLRRGKPTVHRAWDEATAILAGDALQTLAFEILASDHGGIDPRIRVRLIQGLAQAAGWHGMVGGQALDIAAETAARPLDLEATTALQALKTGALIIWAAESGAILGRSDPGPLRAYAADLGLAFQIRDDILDVEGDPETAGKRLRKDEAAGKATFVSLLGLDGARARARALVASAGAHLAAYGSAAGNLRLAAGFALDRAA</sequence>
<keyword evidence="11" id="KW-0414">Isoprene biosynthesis</keyword>
<dbReference type="AlphaFoldDB" id="A0A501WVK7"/>
<evidence type="ECO:0000256" key="13">
    <source>
        <dbReference type="ARBA" id="ARBA00032052"/>
    </source>
</evidence>